<feature type="non-terminal residue" evidence="1">
    <location>
        <position position="1"/>
    </location>
</feature>
<proteinExistence type="predicted"/>
<accession>A0A1B6I4U9</accession>
<evidence type="ECO:0000313" key="1">
    <source>
        <dbReference type="EMBL" id="JAS81952.1"/>
    </source>
</evidence>
<organism evidence="1">
    <name type="scientific">Homalodisca liturata</name>
    <dbReference type="NCBI Taxonomy" id="320908"/>
    <lineage>
        <taxon>Eukaryota</taxon>
        <taxon>Metazoa</taxon>
        <taxon>Ecdysozoa</taxon>
        <taxon>Arthropoda</taxon>
        <taxon>Hexapoda</taxon>
        <taxon>Insecta</taxon>
        <taxon>Pterygota</taxon>
        <taxon>Neoptera</taxon>
        <taxon>Paraneoptera</taxon>
        <taxon>Hemiptera</taxon>
        <taxon>Auchenorrhyncha</taxon>
        <taxon>Membracoidea</taxon>
        <taxon>Cicadellidae</taxon>
        <taxon>Cicadellinae</taxon>
        <taxon>Proconiini</taxon>
        <taxon>Homalodisca</taxon>
    </lineage>
</organism>
<name>A0A1B6I4U9_9HEMI</name>
<feature type="non-terminal residue" evidence="1">
    <location>
        <position position="137"/>
    </location>
</feature>
<dbReference type="AlphaFoldDB" id="A0A1B6I4U9"/>
<protein>
    <submittedName>
        <fullName evidence="1">Uncharacterized protein</fullName>
    </submittedName>
</protein>
<sequence length="137" mass="15457">NVTPGPHKDNLGTAITPQVLRHIFPVYQRLVAKDLLERCVKGRTQNANESLHGTIWKKCPKTRNVSKKTLEGAVAEAVSQFNFGNSVFSLSMSAAGVSPGRFSGRIINIRDKKRVTSTVRKNNLHYKRYRRNLKLKK</sequence>
<reference evidence="1" key="1">
    <citation type="submission" date="2015-11" db="EMBL/GenBank/DDBJ databases">
        <title>De novo transcriptome assembly of four potential Pierce s Disease insect vectors from Arizona vineyards.</title>
        <authorList>
            <person name="Tassone E.E."/>
        </authorList>
    </citation>
    <scope>NUCLEOTIDE SEQUENCE</scope>
</reference>
<dbReference type="EMBL" id="GECU01025754">
    <property type="protein sequence ID" value="JAS81952.1"/>
    <property type="molecule type" value="Transcribed_RNA"/>
</dbReference>
<gene>
    <name evidence="1" type="ORF">g.59088</name>
</gene>